<sequence length="171" mass="19027">MAQASEAKKTGKVTTPLHLLQTLTRSLKDHLGEACQQAEQDAHKALEKINRQHAKLDAKLVEARDKLSARQSGAENKSVSKAQDKVEELEQAMSDLGQSREAAETYIKQLKGDIRQTLRLAKGFDRIETQVNQAIDKRDNPQAAAEEDKPRRAPRRNRGRKSPAKQADPSA</sequence>
<dbReference type="InterPro" id="IPR047725">
    <property type="entry name" value="AlgP_N"/>
</dbReference>
<proteinExistence type="predicted"/>
<reference evidence="3" key="1">
    <citation type="submission" date="2016-10" db="EMBL/GenBank/DDBJ databases">
        <authorList>
            <person name="Varghese N."/>
            <person name="Submissions S."/>
        </authorList>
    </citation>
    <scope>NUCLEOTIDE SEQUENCE [LARGE SCALE GENOMIC DNA]</scope>
    <source>
        <strain evidence="3">NRRL B-51270</strain>
    </source>
</reference>
<feature type="compositionally biased region" description="Basic and acidic residues" evidence="1">
    <location>
        <begin position="135"/>
        <end position="151"/>
    </location>
</feature>
<name>A0A1H1YKN9_9GAMM</name>
<evidence type="ECO:0000313" key="3">
    <source>
        <dbReference type="Proteomes" id="UP000243207"/>
    </source>
</evidence>
<dbReference type="Proteomes" id="UP000243207">
    <property type="component" value="Chromosome I"/>
</dbReference>
<keyword evidence="3" id="KW-1185">Reference proteome</keyword>
<dbReference type="OrthoDB" id="6894071at2"/>
<dbReference type="NCBIfam" id="NF038178">
    <property type="entry name" value="AlgP_Nterm"/>
    <property type="match status" value="1"/>
</dbReference>
<gene>
    <name evidence="2" type="ORF">SAMN05216421_3186</name>
</gene>
<evidence type="ECO:0000256" key="1">
    <source>
        <dbReference type="SAM" id="MobiDB-lite"/>
    </source>
</evidence>
<protein>
    <submittedName>
        <fullName evidence="2">Uncharacterized protein</fullName>
    </submittedName>
</protein>
<feature type="region of interest" description="Disordered" evidence="1">
    <location>
        <begin position="66"/>
        <end position="86"/>
    </location>
</feature>
<feature type="compositionally biased region" description="Polar residues" evidence="1">
    <location>
        <begin position="69"/>
        <end position="81"/>
    </location>
</feature>
<dbReference type="AlphaFoldDB" id="A0A1H1YKN9"/>
<feature type="compositionally biased region" description="Basic residues" evidence="1">
    <location>
        <begin position="152"/>
        <end position="163"/>
    </location>
</feature>
<feature type="region of interest" description="Disordered" evidence="1">
    <location>
        <begin position="130"/>
        <end position="171"/>
    </location>
</feature>
<organism evidence="2 3">
    <name type="scientific">Halopseudomonas xinjiangensis</name>
    <dbReference type="NCBI Taxonomy" id="487184"/>
    <lineage>
        <taxon>Bacteria</taxon>
        <taxon>Pseudomonadati</taxon>
        <taxon>Pseudomonadota</taxon>
        <taxon>Gammaproteobacteria</taxon>
        <taxon>Pseudomonadales</taxon>
        <taxon>Pseudomonadaceae</taxon>
        <taxon>Halopseudomonas</taxon>
    </lineage>
</organism>
<accession>A0A1H1YKN9</accession>
<dbReference type="STRING" id="487184.SAMN05216421_3186"/>
<dbReference type="RefSeq" id="WP_093396767.1">
    <property type="nucleotide sequence ID" value="NZ_LT629736.1"/>
</dbReference>
<dbReference type="EMBL" id="LT629736">
    <property type="protein sequence ID" value="SDT21895.1"/>
    <property type="molecule type" value="Genomic_DNA"/>
</dbReference>
<evidence type="ECO:0000313" key="2">
    <source>
        <dbReference type="EMBL" id="SDT21895.1"/>
    </source>
</evidence>